<dbReference type="AlphaFoldDB" id="A0A940IBT0"/>
<dbReference type="GO" id="GO:0005829">
    <property type="term" value="C:cytosol"/>
    <property type="evidence" value="ECO:0007669"/>
    <property type="project" value="TreeGrafter"/>
</dbReference>
<proteinExistence type="predicted"/>
<evidence type="ECO:0000256" key="1">
    <source>
        <dbReference type="ARBA" id="ARBA00023125"/>
    </source>
</evidence>
<dbReference type="PROSITE" id="PS50943">
    <property type="entry name" value="HTH_CROC1"/>
    <property type="match status" value="2"/>
</dbReference>
<sequence length="335" mass="36709">MAQEEIIFPNNIRNIRLANGMKMTELARQANLSLSAVSKIEKGVRRLNQKQLLNICNILGCKLSDIFIKESDDVAGQWQSEIKRRLTDNENSGLKIFGSGLRKIRQQSGKTIAQAAADAGMTLSVYHKIEVGQREIYENEIEPLAQSFGYTTETLLDKVAELYKAGELNKQINKVKERVKSVLVPGNPLSGIDVHSSLYGAKLYDSARKKLVPVFGVPSGKSIAFKKSDKTMIVAPMPVEGHKGVYAVVPNSKRLGGFIPEKAYVFADSETPAEVGDLAVCIDTDFDTLDSADVANAQIAIVRTDARGKVYGQVATPDEKIVAPTMHKVVMIVME</sequence>
<dbReference type="SUPFAM" id="SSF47413">
    <property type="entry name" value="lambda repressor-like DNA-binding domains"/>
    <property type="match status" value="2"/>
</dbReference>
<dbReference type="Proteomes" id="UP000721442">
    <property type="component" value="Unassembled WGS sequence"/>
</dbReference>
<organism evidence="3 4">
    <name type="scientific">Candidatus Enterousia excrementavium</name>
    <dbReference type="NCBI Taxonomy" id="2840789"/>
    <lineage>
        <taxon>Bacteria</taxon>
        <taxon>Pseudomonadati</taxon>
        <taxon>Pseudomonadota</taxon>
        <taxon>Alphaproteobacteria</taxon>
        <taxon>Candidatus Enterousia</taxon>
    </lineage>
</organism>
<dbReference type="Pfam" id="PF01381">
    <property type="entry name" value="HTH_3"/>
    <property type="match status" value="1"/>
</dbReference>
<dbReference type="PANTHER" id="PTHR46797:SF1">
    <property type="entry name" value="METHYLPHOSPHONATE SYNTHASE"/>
    <property type="match status" value="1"/>
</dbReference>
<dbReference type="CDD" id="cd00093">
    <property type="entry name" value="HTH_XRE"/>
    <property type="match status" value="2"/>
</dbReference>
<dbReference type="GO" id="GO:0003700">
    <property type="term" value="F:DNA-binding transcription factor activity"/>
    <property type="evidence" value="ECO:0007669"/>
    <property type="project" value="TreeGrafter"/>
</dbReference>
<dbReference type="Pfam" id="PF13560">
    <property type="entry name" value="HTH_31"/>
    <property type="match status" value="1"/>
</dbReference>
<dbReference type="Gene3D" id="1.10.260.40">
    <property type="entry name" value="lambda repressor-like DNA-binding domains"/>
    <property type="match status" value="2"/>
</dbReference>
<dbReference type="InterPro" id="IPR001387">
    <property type="entry name" value="Cro/C1-type_HTH"/>
</dbReference>
<dbReference type="InterPro" id="IPR050807">
    <property type="entry name" value="TransReg_Diox_bact_type"/>
</dbReference>
<evidence type="ECO:0000313" key="4">
    <source>
        <dbReference type="Proteomes" id="UP000721442"/>
    </source>
</evidence>
<dbReference type="InterPro" id="IPR010982">
    <property type="entry name" value="Lambda_DNA-bd_dom_sf"/>
</dbReference>
<evidence type="ECO:0000259" key="2">
    <source>
        <dbReference type="PROSITE" id="PS50943"/>
    </source>
</evidence>
<dbReference type="EMBL" id="JADINE010000045">
    <property type="protein sequence ID" value="MBO8407535.1"/>
    <property type="molecule type" value="Genomic_DNA"/>
</dbReference>
<reference evidence="3" key="1">
    <citation type="submission" date="2020-10" db="EMBL/GenBank/DDBJ databases">
        <authorList>
            <person name="Gilroy R."/>
        </authorList>
    </citation>
    <scope>NUCLEOTIDE SEQUENCE</scope>
    <source>
        <strain evidence="3">B1-16210</strain>
    </source>
</reference>
<name>A0A940IBT0_9PROT</name>
<keyword evidence="1" id="KW-0238">DNA-binding</keyword>
<gene>
    <name evidence="3" type="ORF">IAC77_03710</name>
</gene>
<feature type="domain" description="HTH cro/C1-type" evidence="2">
    <location>
        <begin position="101"/>
        <end position="155"/>
    </location>
</feature>
<comment type="caution">
    <text evidence="3">The sequence shown here is derived from an EMBL/GenBank/DDBJ whole genome shotgun (WGS) entry which is preliminary data.</text>
</comment>
<feature type="domain" description="HTH cro/C1-type" evidence="2">
    <location>
        <begin position="12"/>
        <end position="66"/>
    </location>
</feature>
<dbReference type="SMART" id="SM00530">
    <property type="entry name" value="HTH_XRE"/>
    <property type="match status" value="2"/>
</dbReference>
<dbReference type="PANTHER" id="PTHR46797">
    <property type="entry name" value="HTH-TYPE TRANSCRIPTIONAL REGULATOR"/>
    <property type="match status" value="1"/>
</dbReference>
<dbReference type="GO" id="GO:0003677">
    <property type="term" value="F:DNA binding"/>
    <property type="evidence" value="ECO:0007669"/>
    <property type="project" value="UniProtKB-KW"/>
</dbReference>
<evidence type="ECO:0000313" key="3">
    <source>
        <dbReference type="EMBL" id="MBO8407535.1"/>
    </source>
</evidence>
<protein>
    <submittedName>
        <fullName evidence="3">Helix-turn-helix domain-containing protein</fullName>
    </submittedName>
</protein>
<accession>A0A940IBT0</accession>
<reference evidence="3" key="2">
    <citation type="journal article" date="2021" name="PeerJ">
        <title>Extensive microbial diversity within the chicken gut microbiome revealed by metagenomics and culture.</title>
        <authorList>
            <person name="Gilroy R."/>
            <person name="Ravi A."/>
            <person name="Getino M."/>
            <person name="Pursley I."/>
            <person name="Horton D.L."/>
            <person name="Alikhan N.F."/>
            <person name="Baker D."/>
            <person name="Gharbi K."/>
            <person name="Hall N."/>
            <person name="Watson M."/>
            <person name="Adriaenssens E.M."/>
            <person name="Foster-Nyarko E."/>
            <person name="Jarju S."/>
            <person name="Secka A."/>
            <person name="Antonio M."/>
            <person name="Oren A."/>
            <person name="Chaudhuri R.R."/>
            <person name="La Ragione R."/>
            <person name="Hildebrand F."/>
            <person name="Pallen M.J."/>
        </authorList>
    </citation>
    <scope>NUCLEOTIDE SEQUENCE</scope>
    <source>
        <strain evidence="3">B1-16210</strain>
    </source>
</reference>